<dbReference type="Proteomes" id="UP000008635">
    <property type="component" value="Chromosome"/>
</dbReference>
<dbReference type="InterPro" id="IPR051013">
    <property type="entry name" value="MBL_superfamily_lactonases"/>
</dbReference>
<dbReference type="KEGG" id="dmr:Deima_1533"/>
<dbReference type="RefSeq" id="WP_013556687.1">
    <property type="nucleotide sequence ID" value="NC_014958.1"/>
</dbReference>
<dbReference type="SMART" id="SM00849">
    <property type="entry name" value="Lactamase_B"/>
    <property type="match status" value="1"/>
</dbReference>
<proteinExistence type="inferred from homology"/>
<evidence type="ECO:0000313" key="8">
    <source>
        <dbReference type="Proteomes" id="UP000008635"/>
    </source>
</evidence>
<dbReference type="Pfam" id="PF00753">
    <property type="entry name" value="Lactamase_B"/>
    <property type="match status" value="1"/>
</dbReference>
<organism evidence="7 8">
    <name type="scientific">Deinococcus maricopensis (strain DSM 21211 / LMG 22137 / NRRL B-23946 / LB-34)</name>
    <dbReference type="NCBI Taxonomy" id="709986"/>
    <lineage>
        <taxon>Bacteria</taxon>
        <taxon>Thermotogati</taxon>
        <taxon>Deinococcota</taxon>
        <taxon>Deinococci</taxon>
        <taxon>Deinococcales</taxon>
        <taxon>Deinococcaceae</taxon>
        <taxon>Deinococcus</taxon>
    </lineage>
</organism>
<dbReference type="CDD" id="cd07720">
    <property type="entry name" value="OPHC2-like_MBL-fold"/>
    <property type="match status" value="1"/>
</dbReference>
<evidence type="ECO:0000256" key="3">
    <source>
        <dbReference type="ARBA" id="ARBA00022801"/>
    </source>
</evidence>
<keyword evidence="3" id="KW-0378">Hydrolase</keyword>
<sequence precursor="true">MSEPHDPRSRRDTLKLLGAAGLIAAASPLAGAQSATASSAPTAPARTNPGFYTLPVGAYRAIVLSDGQSAPGPALPNWGANPELQDQFVAALRENFLDPAQYINNFNPMLIDTGNERVLIDTGRGATQGRLLANLAAAGYAPADITTVFLTHGHGDHIGGVTTSGALTFPNARLVMGETEFNSWASQAQPNAAVQANLIALKDRFTLVGEGASIVPGVTTVPAYGHTPGHLAVHVDNGGASLLHLADAGGHYVLSFQFPGQYLGFDMDKAQAAATRARLFDQLATDRTMVVGYHFAWPGVGYVQRAGNAYRYVPAFQVL</sequence>
<keyword evidence="4" id="KW-0862">Zinc</keyword>
<dbReference type="PANTHER" id="PTHR42978">
    <property type="entry name" value="QUORUM-QUENCHING LACTONASE YTNP-RELATED-RELATED"/>
    <property type="match status" value="1"/>
</dbReference>
<dbReference type="InterPro" id="IPR001279">
    <property type="entry name" value="Metallo-B-lactamas"/>
</dbReference>
<accession>E8U7Z3</accession>
<dbReference type="InterPro" id="IPR036866">
    <property type="entry name" value="RibonucZ/Hydroxyglut_hydro"/>
</dbReference>
<protein>
    <submittedName>
        <fullName evidence="7">Beta-lactamase domain protein</fullName>
    </submittedName>
</protein>
<evidence type="ECO:0000313" key="7">
    <source>
        <dbReference type="EMBL" id="ADV67182.1"/>
    </source>
</evidence>
<dbReference type="SUPFAM" id="SSF56281">
    <property type="entry name" value="Metallo-hydrolase/oxidoreductase"/>
    <property type="match status" value="1"/>
</dbReference>
<dbReference type="STRING" id="709986.Deima_1533"/>
<dbReference type="eggNOG" id="COG0491">
    <property type="taxonomic scope" value="Bacteria"/>
</dbReference>
<dbReference type="GO" id="GO:0016787">
    <property type="term" value="F:hydrolase activity"/>
    <property type="evidence" value="ECO:0007669"/>
    <property type="project" value="UniProtKB-KW"/>
</dbReference>
<dbReference type="AlphaFoldDB" id="E8U7Z3"/>
<dbReference type="OrthoDB" id="9802897at2"/>
<feature type="signal peptide" evidence="5">
    <location>
        <begin position="1"/>
        <end position="32"/>
    </location>
</feature>
<evidence type="ECO:0000256" key="1">
    <source>
        <dbReference type="ARBA" id="ARBA00007749"/>
    </source>
</evidence>
<dbReference type="Gene3D" id="3.60.15.10">
    <property type="entry name" value="Ribonuclease Z/Hydroxyacylglutathione hydrolase-like"/>
    <property type="match status" value="1"/>
</dbReference>
<comment type="similarity">
    <text evidence="1">Belongs to the metallo-beta-lactamase superfamily.</text>
</comment>
<dbReference type="PANTHER" id="PTHR42978:SF6">
    <property type="entry name" value="QUORUM-QUENCHING LACTONASE YTNP-RELATED"/>
    <property type="match status" value="1"/>
</dbReference>
<dbReference type="GO" id="GO:0046872">
    <property type="term" value="F:metal ion binding"/>
    <property type="evidence" value="ECO:0007669"/>
    <property type="project" value="UniProtKB-KW"/>
</dbReference>
<reference evidence="8" key="2">
    <citation type="submission" date="2011-01" db="EMBL/GenBank/DDBJ databases">
        <title>The complete genome of Deinococcus maricopensis DSM 21211.</title>
        <authorList>
            <consortium name="US DOE Joint Genome Institute (JGI-PGF)"/>
            <person name="Lucas S."/>
            <person name="Copeland A."/>
            <person name="Lapidus A."/>
            <person name="Goodwin L."/>
            <person name="Pitluck S."/>
            <person name="Kyrpides N."/>
            <person name="Mavromatis K."/>
            <person name="Pagani I."/>
            <person name="Ivanova N."/>
            <person name="Ovchinnikova G."/>
            <person name="Zeytun A."/>
            <person name="Detter J.C."/>
            <person name="Han C."/>
            <person name="Land M."/>
            <person name="Hauser L."/>
            <person name="Markowitz V."/>
            <person name="Cheng J.-F."/>
            <person name="Hugenholtz P."/>
            <person name="Woyke T."/>
            <person name="Wu D."/>
            <person name="Pukall R."/>
            <person name="Gehrich-Schroeter G."/>
            <person name="Brambilla E."/>
            <person name="Klenk H.-P."/>
            <person name="Eisen J.A."/>
        </authorList>
    </citation>
    <scope>NUCLEOTIDE SEQUENCE [LARGE SCALE GENOMIC DNA]</scope>
    <source>
        <strain evidence="8">DSM 21211 / LMG 22137 / NRRL B-23946 / LB-34</strain>
    </source>
</reference>
<dbReference type="InterPro" id="IPR006311">
    <property type="entry name" value="TAT_signal"/>
</dbReference>
<feature type="chain" id="PRO_5003228452" evidence="5">
    <location>
        <begin position="33"/>
        <end position="319"/>
    </location>
</feature>
<evidence type="ECO:0000256" key="2">
    <source>
        <dbReference type="ARBA" id="ARBA00022723"/>
    </source>
</evidence>
<keyword evidence="5" id="KW-0732">Signal</keyword>
<evidence type="ECO:0000256" key="4">
    <source>
        <dbReference type="ARBA" id="ARBA00022833"/>
    </source>
</evidence>
<keyword evidence="8" id="KW-1185">Reference proteome</keyword>
<name>E8U7Z3_DEIML</name>
<keyword evidence="2" id="KW-0479">Metal-binding</keyword>
<dbReference type="PROSITE" id="PS51318">
    <property type="entry name" value="TAT"/>
    <property type="match status" value="1"/>
</dbReference>
<dbReference type="EMBL" id="CP002454">
    <property type="protein sequence ID" value="ADV67182.1"/>
    <property type="molecule type" value="Genomic_DNA"/>
</dbReference>
<reference evidence="7 8" key="1">
    <citation type="journal article" date="2011" name="Stand. Genomic Sci.">
        <title>Complete genome sequence of Deinococcus maricopensis type strain (LB-34).</title>
        <authorList>
            <person name="Pukall R."/>
            <person name="Zeytun A."/>
            <person name="Lucas S."/>
            <person name="Lapidus A."/>
            <person name="Hammon N."/>
            <person name="Deshpande S."/>
            <person name="Nolan M."/>
            <person name="Cheng J.F."/>
            <person name="Pitluck S."/>
            <person name="Liolios K."/>
            <person name="Pagani I."/>
            <person name="Mikhailova N."/>
            <person name="Ivanova N."/>
            <person name="Mavromatis K."/>
            <person name="Pati A."/>
            <person name="Tapia R."/>
            <person name="Han C."/>
            <person name="Goodwin L."/>
            <person name="Chen A."/>
            <person name="Palaniappan K."/>
            <person name="Land M."/>
            <person name="Hauser L."/>
            <person name="Chang Y.J."/>
            <person name="Jeffries C.D."/>
            <person name="Brambilla E.M."/>
            <person name="Rohde M."/>
            <person name="Goker M."/>
            <person name="Detter J.C."/>
            <person name="Woyke T."/>
            <person name="Bristow J."/>
            <person name="Eisen J.A."/>
            <person name="Markowitz V."/>
            <person name="Hugenholtz P."/>
            <person name="Kyrpides N.C."/>
            <person name="Klenk H.P."/>
        </authorList>
    </citation>
    <scope>NUCLEOTIDE SEQUENCE [LARGE SCALE GENOMIC DNA]</scope>
    <source>
        <strain evidence="8">DSM 21211 / LMG 22137 / NRRL B-23946 / LB-34</strain>
    </source>
</reference>
<evidence type="ECO:0000256" key="5">
    <source>
        <dbReference type="SAM" id="SignalP"/>
    </source>
</evidence>
<dbReference type="HOGENOM" id="CLU_056519_0_0_0"/>
<feature type="domain" description="Metallo-beta-lactamase" evidence="6">
    <location>
        <begin position="105"/>
        <end position="294"/>
    </location>
</feature>
<evidence type="ECO:0000259" key="6">
    <source>
        <dbReference type="SMART" id="SM00849"/>
    </source>
</evidence>
<gene>
    <name evidence="7" type="ordered locus">Deima_1533</name>
</gene>